<evidence type="ECO:0008006" key="3">
    <source>
        <dbReference type="Google" id="ProtNLM"/>
    </source>
</evidence>
<evidence type="ECO:0000313" key="2">
    <source>
        <dbReference type="Proteomes" id="UP000284178"/>
    </source>
</evidence>
<keyword evidence="2" id="KW-1185">Reference proteome</keyword>
<accession>A0A412G369</accession>
<dbReference type="SUPFAM" id="SSF50118">
    <property type="entry name" value="Cell growth inhibitor/plasmid maintenance toxic component"/>
    <property type="match status" value="1"/>
</dbReference>
<proteinExistence type="predicted"/>
<dbReference type="EMBL" id="QRUP01000007">
    <property type="protein sequence ID" value="RGR74881.1"/>
    <property type="molecule type" value="Genomic_DNA"/>
</dbReference>
<reference evidence="1 2" key="1">
    <citation type="submission" date="2018-08" db="EMBL/GenBank/DDBJ databases">
        <title>A genome reference for cultivated species of the human gut microbiota.</title>
        <authorList>
            <person name="Zou Y."/>
            <person name="Xue W."/>
            <person name="Luo G."/>
        </authorList>
    </citation>
    <scope>NUCLEOTIDE SEQUENCE [LARGE SCALE GENOMIC DNA]</scope>
    <source>
        <strain evidence="1 2">AF24-29</strain>
    </source>
</reference>
<dbReference type="Proteomes" id="UP000284178">
    <property type="component" value="Unassembled WGS sequence"/>
</dbReference>
<dbReference type="Gene3D" id="2.30.30.110">
    <property type="match status" value="1"/>
</dbReference>
<protein>
    <recommendedName>
        <fullName evidence="3">Type II toxin-antitoxin system PemK/MazF family toxin</fullName>
    </recommendedName>
</protein>
<evidence type="ECO:0000313" key="1">
    <source>
        <dbReference type="EMBL" id="RGR74881.1"/>
    </source>
</evidence>
<comment type="caution">
    <text evidence="1">The sequence shown here is derived from an EMBL/GenBank/DDBJ whole genome shotgun (WGS) entry which is preliminary data.</text>
</comment>
<gene>
    <name evidence="1" type="ORF">DWY25_07280</name>
</gene>
<dbReference type="RefSeq" id="WP_117894680.1">
    <property type="nucleotide sequence ID" value="NZ_CABJCV010000007.1"/>
</dbReference>
<dbReference type="InterPro" id="IPR011067">
    <property type="entry name" value="Plasmid_toxin/cell-grow_inhib"/>
</dbReference>
<dbReference type="GeneID" id="83015206"/>
<dbReference type="AlphaFoldDB" id="A0A412G369"/>
<sequence>MKNNLMLERPALNLSPIYSEDPSLKEQWGAYLSLKEEEFSALSVRQAHCHLVSEANWLNRKDARSCVQLGVKAKIGDICYIDFGQAYLNEAGFQHFGVILSFCNGKAFVVPMTSNPATYKMAYDPVECPNGRRHLMRIGLIEGMKKESVLFLNDCKYINTARIIDVKATIPENSALFRHIVNRVKECLML</sequence>
<name>A0A412G369_9FIRM</name>
<organism evidence="1 2">
    <name type="scientific">Holdemania filiformis</name>
    <dbReference type="NCBI Taxonomy" id="61171"/>
    <lineage>
        <taxon>Bacteria</taxon>
        <taxon>Bacillati</taxon>
        <taxon>Bacillota</taxon>
        <taxon>Erysipelotrichia</taxon>
        <taxon>Erysipelotrichales</taxon>
        <taxon>Erysipelotrichaceae</taxon>
        <taxon>Holdemania</taxon>
    </lineage>
</organism>